<accession>A0ABR2VT56</accession>
<sequence length="53" mass="6136">MNRNDAGDGLQAYNRFRDEIKAFLEPYAASGKVVTANDIEKFFQEKQLERVIQ</sequence>
<name>A0ABR2VT56_9FUNG</name>
<gene>
    <name evidence="1" type="ORF">K7432_011878</name>
</gene>
<dbReference type="EMBL" id="JASJQH010007846">
    <property type="protein sequence ID" value="KAK9701110.1"/>
    <property type="molecule type" value="Genomic_DNA"/>
</dbReference>
<comment type="caution">
    <text evidence="1">The sequence shown here is derived from an EMBL/GenBank/DDBJ whole genome shotgun (WGS) entry which is preliminary data.</text>
</comment>
<proteinExistence type="predicted"/>
<protein>
    <submittedName>
        <fullName evidence="1">Uncharacterized protein</fullName>
    </submittedName>
</protein>
<dbReference type="Proteomes" id="UP001479436">
    <property type="component" value="Unassembled WGS sequence"/>
</dbReference>
<reference evidence="1 2" key="1">
    <citation type="submission" date="2023-04" db="EMBL/GenBank/DDBJ databases">
        <title>Genome of Basidiobolus ranarum AG-B5.</title>
        <authorList>
            <person name="Stajich J.E."/>
            <person name="Carter-House D."/>
            <person name="Gryganskyi A."/>
        </authorList>
    </citation>
    <scope>NUCLEOTIDE SEQUENCE [LARGE SCALE GENOMIC DNA]</scope>
    <source>
        <strain evidence="1 2">AG-B5</strain>
    </source>
</reference>
<evidence type="ECO:0000313" key="2">
    <source>
        <dbReference type="Proteomes" id="UP001479436"/>
    </source>
</evidence>
<organism evidence="1 2">
    <name type="scientific">Basidiobolus ranarum</name>
    <dbReference type="NCBI Taxonomy" id="34480"/>
    <lineage>
        <taxon>Eukaryota</taxon>
        <taxon>Fungi</taxon>
        <taxon>Fungi incertae sedis</taxon>
        <taxon>Zoopagomycota</taxon>
        <taxon>Entomophthoromycotina</taxon>
        <taxon>Basidiobolomycetes</taxon>
        <taxon>Basidiobolales</taxon>
        <taxon>Basidiobolaceae</taxon>
        <taxon>Basidiobolus</taxon>
    </lineage>
</organism>
<evidence type="ECO:0000313" key="1">
    <source>
        <dbReference type="EMBL" id="KAK9701110.1"/>
    </source>
</evidence>
<keyword evidence="2" id="KW-1185">Reference proteome</keyword>